<dbReference type="Pfam" id="PF13624">
    <property type="entry name" value="SurA_N_3"/>
    <property type="match status" value="1"/>
</dbReference>
<protein>
    <recommendedName>
        <fullName evidence="2">peptidylprolyl isomerase</fullName>
        <ecNumber evidence="2">5.2.1.8</ecNumber>
    </recommendedName>
</protein>
<gene>
    <name evidence="9" type="ORF">MJG50_13735</name>
</gene>
<dbReference type="AlphaFoldDB" id="A0AAW5E9Q3"/>
<name>A0AAW5E9Q3_9BACI</name>
<dbReference type="SUPFAM" id="SSF54534">
    <property type="entry name" value="FKBP-like"/>
    <property type="match status" value="1"/>
</dbReference>
<keyword evidence="5 6" id="KW-0413">Isomerase</keyword>
<evidence type="ECO:0000259" key="8">
    <source>
        <dbReference type="PROSITE" id="PS50198"/>
    </source>
</evidence>
<dbReference type="Gene3D" id="1.10.4030.10">
    <property type="entry name" value="Porin chaperone SurA, peptide-binding domain"/>
    <property type="match status" value="1"/>
</dbReference>
<sequence>MGNRKLIWITGAIIGIALIIILGYSFKNKDVVASVNGEEIHKEELYKLLTDQYGTDALESLISNKIVELEVKKEKITVSDKEMDSELDALIEAYGGEDALKSSLETQGFTMEDVKDDVKFYIQTKKLLEPRVEVTDDEIKTYFEENKDSFATPEQVKASHILVEDEETAKEVKKKLDEGANFEDLAKEYSTDSSAESGGDLGYFSAGDMVEEFEKAAFSMKIDDISNPVKTENGYHIIKVTDKKAATAANYEDSKDTIKETIYDQKINDEYSTWLTEKMEEYEIDRNL</sequence>
<keyword evidence="4 6" id="KW-0697">Rotamase</keyword>
<dbReference type="Pfam" id="PF13616">
    <property type="entry name" value="Rotamase_3"/>
    <property type="match status" value="1"/>
</dbReference>
<feature type="domain" description="PpiC" evidence="8">
    <location>
        <begin position="153"/>
        <end position="242"/>
    </location>
</feature>
<evidence type="ECO:0000313" key="10">
    <source>
        <dbReference type="Proteomes" id="UP001431131"/>
    </source>
</evidence>
<keyword evidence="7" id="KW-1133">Transmembrane helix</keyword>
<feature type="transmembrane region" description="Helical" evidence="7">
    <location>
        <begin position="6"/>
        <end position="26"/>
    </location>
</feature>
<evidence type="ECO:0000256" key="7">
    <source>
        <dbReference type="SAM" id="Phobius"/>
    </source>
</evidence>
<dbReference type="PROSITE" id="PS50198">
    <property type="entry name" value="PPIC_PPIASE_2"/>
    <property type="match status" value="1"/>
</dbReference>
<dbReference type="EC" id="5.2.1.8" evidence="2"/>
<evidence type="ECO:0000256" key="5">
    <source>
        <dbReference type="ARBA" id="ARBA00023235"/>
    </source>
</evidence>
<dbReference type="Gene3D" id="3.10.50.40">
    <property type="match status" value="1"/>
</dbReference>
<evidence type="ECO:0000256" key="4">
    <source>
        <dbReference type="ARBA" id="ARBA00023110"/>
    </source>
</evidence>
<dbReference type="Proteomes" id="UP001431131">
    <property type="component" value="Unassembled WGS sequence"/>
</dbReference>
<comment type="catalytic activity">
    <reaction evidence="1">
        <text>[protein]-peptidylproline (omega=180) = [protein]-peptidylproline (omega=0)</text>
        <dbReference type="Rhea" id="RHEA:16237"/>
        <dbReference type="Rhea" id="RHEA-COMP:10747"/>
        <dbReference type="Rhea" id="RHEA-COMP:10748"/>
        <dbReference type="ChEBI" id="CHEBI:83833"/>
        <dbReference type="ChEBI" id="CHEBI:83834"/>
        <dbReference type="EC" id="5.2.1.8"/>
    </reaction>
</comment>
<dbReference type="InterPro" id="IPR000297">
    <property type="entry name" value="PPIase_PpiC"/>
</dbReference>
<keyword evidence="10" id="KW-1185">Reference proteome</keyword>
<comment type="caution">
    <text evidence="9">The sequence shown here is derived from an EMBL/GenBank/DDBJ whole genome shotgun (WGS) entry which is preliminary data.</text>
</comment>
<dbReference type="PANTHER" id="PTHR47245:SF1">
    <property type="entry name" value="FOLDASE PROTEIN PRSA"/>
    <property type="match status" value="1"/>
</dbReference>
<evidence type="ECO:0000313" key="9">
    <source>
        <dbReference type="EMBL" id="MCH1626395.1"/>
    </source>
</evidence>
<keyword evidence="7" id="KW-0812">Transmembrane</keyword>
<keyword evidence="3" id="KW-0732">Signal</keyword>
<dbReference type="EMBL" id="JAKTTI010000022">
    <property type="protein sequence ID" value="MCH1626395.1"/>
    <property type="molecule type" value="Genomic_DNA"/>
</dbReference>
<evidence type="ECO:0000256" key="6">
    <source>
        <dbReference type="PROSITE-ProRule" id="PRU00278"/>
    </source>
</evidence>
<evidence type="ECO:0000256" key="3">
    <source>
        <dbReference type="ARBA" id="ARBA00022729"/>
    </source>
</evidence>
<reference evidence="9" key="1">
    <citation type="submission" date="2022-02" db="EMBL/GenBank/DDBJ databases">
        <title>Fredinandcohnia quinoae sp. nov. isolated from Chenopodium quinoa seeds.</title>
        <authorList>
            <person name="Saati-Santamaria Z."/>
            <person name="Flores-Felix J.D."/>
            <person name="Igual J.M."/>
            <person name="Velazquez E."/>
            <person name="Garcia-Fraile P."/>
            <person name="Martinez-Molina E."/>
        </authorList>
    </citation>
    <scope>NUCLEOTIDE SEQUENCE</scope>
    <source>
        <strain evidence="9">SECRCQ15</strain>
    </source>
</reference>
<proteinExistence type="predicted"/>
<dbReference type="InterPro" id="IPR023058">
    <property type="entry name" value="PPIase_PpiC_CS"/>
</dbReference>
<evidence type="ECO:0000256" key="2">
    <source>
        <dbReference type="ARBA" id="ARBA00013194"/>
    </source>
</evidence>
<evidence type="ECO:0000256" key="1">
    <source>
        <dbReference type="ARBA" id="ARBA00000971"/>
    </source>
</evidence>
<dbReference type="InterPro" id="IPR027304">
    <property type="entry name" value="Trigger_fact/SurA_dom_sf"/>
</dbReference>
<dbReference type="InterPro" id="IPR046357">
    <property type="entry name" value="PPIase_dom_sf"/>
</dbReference>
<dbReference type="PANTHER" id="PTHR47245">
    <property type="entry name" value="PEPTIDYLPROLYL ISOMERASE"/>
    <property type="match status" value="1"/>
</dbReference>
<dbReference type="GO" id="GO:0003755">
    <property type="term" value="F:peptidyl-prolyl cis-trans isomerase activity"/>
    <property type="evidence" value="ECO:0007669"/>
    <property type="project" value="UniProtKB-KW"/>
</dbReference>
<dbReference type="InterPro" id="IPR050245">
    <property type="entry name" value="PrsA_foldase"/>
</dbReference>
<dbReference type="SUPFAM" id="SSF109998">
    <property type="entry name" value="Triger factor/SurA peptide-binding domain-like"/>
    <property type="match status" value="1"/>
</dbReference>
<keyword evidence="7" id="KW-0472">Membrane</keyword>
<accession>A0AAW5E9Q3</accession>
<organism evidence="9 10">
    <name type="scientific">Fredinandcohnia quinoae</name>
    <dbReference type="NCBI Taxonomy" id="2918902"/>
    <lineage>
        <taxon>Bacteria</taxon>
        <taxon>Bacillati</taxon>
        <taxon>Bacillota</taxon>
        <taxon>Bacilli</taxon>
        <taxon>Bacillales</taxon>
        <taxon>Bacillaceae</taxon>
        <taxon>Fredinandcohnia</taxon>
    </lineage>
</organism>
<dbReference type="PROSITE" id="PS01096">
    <property type="entry name" value="PPIC_PPIASE_1"/>
    <property type="match status" value="1"/>
</dbReference>